<feature type="transmembrane region" description="Helical" evidence="1">
    <location>
        <begin position="44"/>
        <end position="63"/>
    </location>
</feature>
<keyword evidence="4" id="KW-1185">Reference proteome</keyword>
<dbReference type="AlphaFoldDB" id="A0ABD5Z4L2"/>
<feature type="transmembrane region" description="Helical" evidence="1">
    <location>
        <begin position="6"/>
        <end position="23"/>
    </location>
</feature>
<proteinExistence type="predicted"/>
<evidence type="ECO:0000313" key="3">
    <source>
        <dbReference type="EMBL" id="MFC7200169.1"/>
    </source>
</evidence>
<dbReference type="InterPro" id="IPR055745">
    <property type="entry name" value="DUF7321"/>
</dbReference>
<evidence type="ECO:0000259" key="2">
    <source>
        <dbReference type="Pfam" id="PF24007"/>
    </source>
</evidence>
<feature type="transmembrane region" description="Helical" evidence="1">
    <location>
        <begin position="75"/>
        <end position="99"/>
    </location>
</feature>
<accession>A0ABD5Z4L2</accession>
<sequence>MVDPAVYATLSLLVTTASAPLYWRGVRVIVDADPVTWSVLVRHLRLVGAGLLLTTGAVALWMVPRLPDQFGGFAVLHAVVGLQAYALLAFALTGIVPIFREKWRADLYHAPGRDVSLDDLHEDVDTWRKRLRVGVLGYAGLWVVAWVLGVVRYLLRYWL</sequence>
<dbReference type="Pfam" id="PF24007">
    <property type="entry name" value="DUF7321"/>
    <property type="match status" value="1"/>
</dbReference>
<keyword evidence="1" id="KW-0472">Membrane</keyword>
<feature type="transmembrane region" description="Helical" evidence="1">
    <location>
        <begin position="135"/>
        <end position="155"/>
    </location>
</feature>
<reference evidence="3 4" key="1">
    <citation type="journal article" date="2019" name="Int. J. Syst. Evol. Microbiol.">
        <title>The Global Catalogue of Microorganisms (GCM) 10K type strain sequencing project: providing services to taxonomists for standard genome sequencing and annotation.</title>
        <authorList>
            <consortium name="The Broad Institute Genomics Platform"/>
            <consortium name="The Broad Institute Genome Sequencing Center for Infectious Disease"/>
            <person name="Wu L."/>
            <person name="Ma J."/>
        </authorList>
    </citation>
    <scope>NUCLEOTIDE SEQUENCE [LARGE SCALE GENOMIC DNA]</scope>
    <source>
        <strain evidence="3 4">XZGYJ-43</strain>
    </source>
</reference>
<evidence type="ECO:0000256" key="1">
    <source>
        <dbReference type="SAM" id="Phobius"/>
    </source>
</evidence>
<organism evidence="3 4">
    <name type="scientific">Halospeciosus flavus</name>
    <dbReference type="NCBI Taxonomy" id="3032283"/>
    <lineage>
        <taxon>Archaea</taxon>
        <taxon>Methanobacteriati</taxon>
        <taxon>Methanobacteriota</taxon>
        <taxon>Stenosarchaea group</taxon>
        <taxon>Halobacteria</taxon>
        <taxon>Halobacteriales</taxon>
        <taxon>Halobacteriaceae</taxon>
        <taxon>Halospeciosus</taxon>
    </lineage>
</organism>
<name>A0ABD5Z4L2_9EURY</name>
<protein>
    <recommendedName>
        <fullName evidence="2">DUF7321 domain-containing protein</fullName>
    </recommendedName>
</protein>
<feature type="domain" description="DUF7321" evidence="2">
    <location>
        <begin position="6"/>
        <end position="157"/>
    </location>
</feature>
<evidence type="ECO:0000313" key="4">
    <source>
        <dbReference type="Proteomes" id="UP001596447"/>
    </source>
</evidence>
<comment type="caution">
    <text evidence="3">The sequence shown here is derived from an EMBL/GenBank/DDBJ whole genome shotgun (WGS) entry which is preliminary data.</text>
</comment>
<keyword evidence="1" id="KW-1133">Transmembrane helix</keyword>
<dbReference type="EMBL" id="JBHTAR010000011">
    <property type="protein sequence ID" value="MFC7200169.1"/>
    <property type="molecule type" value="Genomic_DNA"/>
</dbReference>
<dbReference type="Proteomes" id="UP001596447">
    <property type="component" value="Unassembled WGS sequence"/>
</dbReference>
<keyword evidence="1" id="KW-0812">Transmembrane</keyword>
<gene>
    <name evidence="3" type="ORF">ACFQJ9_12235</name>
</gene>
<dbReference type="RefSeq" id="WP_279526958.1">
    <property type="nucleotide sequence ID" value="NZ_CP122312.1"/>
</dbReference>